<dbReference type="GO" id="GO:0031369">
    <property type="term" value="F:translation initiation factor binding"/>
    <property type="evidence" value="ECO:0007669"/>
    <property type="project" value="InterPro"/>
</dbReference>
<dbReference type="AlphaFoldDB" id="A0A196SCA2"/>
<evidence type="ECO:0000313" key="7">
    <source>
        <dbReference type="Proteomes" id="UP000078348"/>
    </source>
</evidence>
<evidence type="ECO:0000259" key="5">
    <source>
        <dbReference type="Pfam" id="PF08662"/>
    </source>
</evidence>
<proteinExistence type="predicted"/>
<dbReference type="Gene3D" id="2.130.10.10">
    <property type="entry name" value="YVTN repeat-like/Quinoprotein amine dehydrogenase"/>
    <property type="match status" value="3"/>
</dbReference>
<dbReference type="GO" id="GO:0003723">
    <property type="term" value="F:RNA binding"/>
    <property type="evidence" value="ECO:0007669"/>
    <property type="project" value="UniProtKB-KW"/>
</dbReference>
<dbReference type="Proteomes" id="UP000078348">
    <property type="component" value="Unassembled WGS sequence"/>
</dbReference>
<organism evidence="6 7">
    <name type="scientific">Blastocystis sp. subtype 1 (strain ATCC 50177 / NandII)</name>
    <dbReference type="NCBI Taxonomy" id="478820"/>
    <lineage>
        <taxon>Eukaryota</taxon>
        <taxon>Sar</taxon>
        <taxon>Stramenopiles</taxon>
        <taxon>Bigyra</taxon>
        <taxon>Opalozoa</taxon>
        <taxon>Opalinata</taxon>
        <taxon>Blastocystidae</taxon>
        <taxon>Blastocystis</taxon>
    </lineage>
</organism>
<name>A0A196SCA2_BLAHN</name>
<keyword evidence="7" id="KW-1185">Reference proteome</keyword>
<dbReference type="OrthoDB" id="10250414at2759"/>
<keyword evidence="2 6" id="KW-0396">Initiation factor</keyword>
<dbReference type="SUPFAM" id="SSF54928">
    <property type="entry name" value="RNA-binding domain, RBD"/>
    <property type="match status" value="1"/>
</dbReference>
<dbReference type="EMBL" id="LXWW01000219">
    <property type="protein sequence ID" value="OAO14675.1"/>
    <property type="molecule type" value="Genomic_DNA"/>
</dbReference>
<dbReference type="PANTHER" id="PTHR14068">
    <property type="entry name" value="EUKARYOTIC TRANSLATION INITIATION FACTOR 3 EIF3 -RELATED"/>
    <property type="match status" value="1"/>
</dbReference>
<dbReference type="InterPro" id="IPR015943">
    <property type="entry name" value="WD40/YVTN_repeat-like_dom_sf"/>
</dbReference>
<dbReference type="SUPFAM" id="SSF82171">
    <property type="entry name" value="DPP6 N-terminal domain-like"/>
    <property type="match status" value="1"/>
</dbReference>
<protein>
    <submittedName>
        <fullName evidence="6">Eukaryotic translation initiation factor 3 subunit</fullName>
    </submittedName>
</protein>
<dbReference type="InterPro" id="IPR011400">
    <property type="entry name" value="EIF3B"/>
</dbReference>
<dbReference type="GO" id="GO:0005852">
    <property type="term" value="C:eukaryotic translation initiation factor 3 complex"/>
    <property type="evidence" value="ECO:0007669"/>
    <property type="project" value="InterPro"/>
</dbReference>
<evidence type="ECO:0000256" key="2">
    <source>
        <dbReference type="ARBA" id="ARBA00022540"/>
    </source>
</evidence>
<evidence type="ECO:0000256" key="3">
    <source>
        <dbReference type="ARBA" id="ARBA00022884"/>
    </source>
</evidence>
<dbReference type="PANTHER" id="PTHR14068:SF0">
    <property type="entry name" value="EUKARYOTIC TRANSLATION INITIATION FACTOR 3 SUBUNIT B"/>
    <property type="match status" value="1"/>
</dbReference>
<reference evidence="6 7" key="1">
    <citation type="submission" date="2016-05" db="EMBL/GenBank/DDBJ databases">
        <title>Nuclear genome of Blastocystis sp. subtype 1 NandII.</title>
        <authorList>
            <person name="Gentekaki E."/>
            <person name="Curtis B."/>
            <person name="Stairs C."/>
            <person name="Eme L."/>
            <person name="Herman E."/>
            <person name="Klimes V."/>
            <person name="Arias M.C."/>
            <person name="Elias M."/>
            <person name="Hilliou F."/>
            <person name="Klute M."/>
            <person name="Malik S.-B."/>
            <person name="Pightling A."/>
            <person name="Rachubinski R."/>
            <person name="Salas D."/>
            <person name="Schlacht A."/>
            <person name="Suga H."/>
            <person name="Archibald J."/>
            <person name="Ball S.G."/>
            <person name="Clark G."/>
            <person name="Dacks J."/>
            <person name="Van Der Giezen M."/>
            <person name="Tsaousis A."/>
            <person name="Roger A."/>
        </authorList>
    </citation>
    <scope>NUCLEOTIDE SEQUENCE [LARGE SCALE GENOMIC DNA]</scope>
    <source>
        <strain evidence="7">ATCC 50177 / NandII</strain>
    </source>
</reference>
<evidence type="ECO:0000256" key="4">
    <source>
        <dbReference type="ARBA" id="ARBA00022917"/>
    </source>
</evidence>
<keyword evidence="3" id="KW-0694">RNA-binding</keyword>
<gene>
    <name evidence="6" type="ORF">AV274_3586</name>
</gene>
<sequence>MALSIASVLKEKAQFLSKEETNSMNDMSAIIVLDGIAVVDEVKAKKLTLFLLKKIQPFGAVVRNDIFIPMDPATNMSLGMAIFEMRNAEEAKKVIAGLDNTPMDRAHTFHAYRYADIVSVLANSEEVALPVKEKFAPLAKATEYFEDAHKWMDDPLQRDQFCIRYNNNTEVYWCDSPNPISALDKTNQSLSLSLDKVMWSPLGTYLATFHSKGVILHAGPQLMECGRFSHVGVDALLFSSQERYAVTWNGQLGVTYKDAICIWDVASNQVLRKFPCTDKLWPSYSFSADERFLATKGTNGIGIFELPSMQMVPRSCFGVPNIREFTWSPAGSLLFSSQERYAVTWNGQLGVTYKDAICIWDVASNQVLRKFPCTDKLWPSYSFSADERFLATKGTNGIGIFELPSMQMVPRSCFGVPNIREFTWSPAGSLLAYTIPETNGKPATVVVLDVARDARVQAVSFTNVEEVQIAWAPSGEFLAVVVARYPKKRGKNLTYQISVVRVKERNAPSDALVLAEKVEQLRWEPQGTRFALLTAAASGARNVSFYSVYRQKGGERVNETCLLYTVTNKPCNNLFWSPMGNYLLIAGLGTALKGRLEFWDVTAQASLKEQEHFSCTNVEWSPNGHFCVTSSCYNTSNKQDYENGYDVWDNRGERVFHTRLPRFISLQFRPWPLATLSEEQRKNVKKMLPLTSEKYRKQHEQMEALKHISEIRKKLEAIDAFLAKKKELCEKMAVVEAERKQRFGKEPERVEVSRLVEEVIDVTEEVC</sequence>
<dbReference type="Pfam" id="PF08662">
    <property type="entry name" value="eIF2A"/>
    <property type="match status" value="1"/>
</dbReference>
<dbReference type="STRING" id="478820.A0A196SCA2"/>
<dbReference type="InterPro" id="IPR012677">
    <property type="entry name" value="Nucleotide-bd_a/b_plait_sf"/>
</dbReference>
<dbReference type="InterPro" id="IPR013979">
    <property type="entry name" value="TIF_beta_prop-like"/>
</dbReference>
<dbReference type="InterPro" id="IPR035979">
    <property type="entry name" value="RBD_domain_sf"/>
</dbReference>
<feature type="domain" description="Translation initiation factor beta propellor-like" evidence="5">
    <location>
        <begin position="460"/>
        <end position="664"/>
    </location>
</feature>
<keyword evidence="4" id="KW-0648">Protein biosynthesis</keyword>
<dbReference type="GO" id="GO:0003743">
    <property type="term" value="F:translation initiation factor activity"/>
    <property type="evidence" value="ECO:0007669"/>
    <property type="project" value="UniProtKB-KW"/>
</dbReference>
<comment type="caution">
    <text evidence="6">The sequence shown here is derived from an EMBL/GenBank/DDBJ whole genome shotgun (WGS) entry which is preliminary data.</text>
</comment>
<dbReference type="Gene3D" id="3.30.70.330">
    <property type="match status" value="1"/>
</dbReference>
<evidence type="ECO:0000313" key="6">
    <source>
        <dbReference type="EMBL" id="OAO14675.1"/>
    </source>
</evidence>
<accession>A0A196SCA2</accession>
<keyword evidence="1" id="KW-0963">Cytoplasm</keyword>
<evidence type="ECO:0000256" key="1">
    <source>
        <dbReference type="ARBA" id="ARBA00022490"/>
    </source>
</evidence>